<reference evidence="1" key="1">
    <citation type="submission" date="2023-03" db="EMBL/GenBank/DDBJ databases">
        <title>Amycolatopsis taiwanensis NBRC 103393.</title>
        <authorList>
            <person name="Ichikawa N."/>
            <person name="Sato H."/>
            <person name="Tonouchi N."/>
        </authorList>
    </citation>
    <scope>NUCLEOTIDE SEQUENCE</scope>
    <source>
        <strain evidence="1">NBRC 103393</strain>
    </source>
</reference>
<organism evidence="1 2">
    <name type="scientific">Amycolatopsis taiwanensis</name>
    <dbReference type="NCBI Taxonomy" id="342230"/>
    <lineage>
        <taxon>Bacteria</taxon>
        <taxon>Bacillati</taxon>
        <taxon>Actinomycetota</taxon>
        <taxon>Actinomycetes</taxon>
        <taxon>Pseudonocardiales</taxon>
        <taxon>Pseudonocardiaceae</taxon>
        <taxon>Amycolatopsis</taxon>
    </lineage>
</organism>
<proteinExistence type="predicted"/>
<dbReference type="AlphaFoldDB" id="A0A9W6QWT7"/>
<dbReference type="InterPro" id="IPR004401">
    <property type="entry name" value="YbaB/EbfC"/>
</dbReference>
<dbReference type="EMBL" id="BSTI01000004">
    <property type="protein sequence ID" value="GLY65486.1"/>
    <property type="molecule type" value="Genomic_DNA"/>
</dbReference>
<evidence type="ECO:0000313" key="2">
    <source>
        <dbReference type="Proteomes" id="UP001165136"/>
    </source>
</evidence>
<dbReference type="Proteomes" id="UP001165136">
    <property type="component" value="Unassembled WGS sequence"/>
</dbReference>
<gene>
    <name evidence="1" type="ORF">Atai01_21050</name>
</gene>
<evidence type="ECO:0008006" key="3">
    <source>
        <dbReference type="Google" id="ProtNLM"/>
    </source>
</evidence>
<keyword evidence="2" id="KW-1185">Reference proteome</keyword>
<name>A0A9W6QWT7_9PSEU</name>
<dbReference type="InterPro" id="IPR036894">
    <property type="entry name" value="YbaB-like_sf"/>
</dbReference>
<dbReference type="GO" id="GO:0003677">
    <property type="term" value="F:DNA binding"/>
    <property type="evidence" value="ECO:0007669"/>
    <property type="project" value="InterPro"/>
</dbReference>
<evidence type="ECO:0000313" key="1">
    <source>
        <dbReference type="EMBL" id="GLY65486.1"/>
    </source>
</evidence>
<dbReference type="Pfam" id="PF02575">
    <property type="entry name" value="YbaB_DNA_bd"/>
    <property type="match status" value="1"/>
</dbReference>
<accession>A0A9W6QWT7</accession>
<comment type="caution">
    <text evidence="1">The sequence shown here is derived from an EMBL/GenBank/DDBJ whole genome shotgun (WGS) entry which is preliminary data.</text>
</comment>
<dbReference type="SUPFAM" id="SSF82607">
    <property type="entry name" value="YbaB-like"/>
    <property type="match status" value="1"/>
</dbReference>
<sequence length="99" mass="10825">MPDWREAREKVLDQYRRFTETFDETKGKAEGERLRYRSPDGLVTVVVDGTGTVRSITLAPGTLGGAHPGRLGASVMNAVNAAGRAANARLTRKLAEKQR</sequence>
<protein>
    <recommendedName>
        <fullName evidence="3">YbaB/EbfC DNA-binding family protein</fullName>
    </recommendedName>
</protein>
<dbReference type="RefSeq" id="WP_043843568.1">
    <property type="nucleotide sequence ID" value="NZ_BSTI01000004.1"/>
</dbReference>
<dbReference type="Gene3D" id="3.30.1310.10">
    <property type="entry name" value="Nucleoid-associated protein YbaB-like domain"/>
    <property type="match status" value="1"/>
</dbReference>